<name>A0A2J6X9S0_9BACT</name>
<protein>
    <submittedName>
        <fullName evidence="9">DUF1957 domain-containing protein</fullName>
    </submittedName>
</protein>
<reference evidence="10 11" key="1">
    <citation type="submission" date="2018-01" db="EMBL/GenBank/DDBJ databases">
        <title>Metagenomic assembled genomes from two thermal pools in the Uzon Caldera, Kamchatka, Russia.</title>
        <authorList>
            <person name="Wilkins L."/>
            <person name="Ettinger C."/>
        </authorList>
    </citation>
    <scope>NUCLEOTIDE SEQUENCE [LARGE SCALE GENOMIC DNA]</scope>
    <source>
        <strain evidence="9">ARK-10</strain>
        <strain evidence="8">ZAV-07</strain>
    </source>
</reference>
<evidence type="ECO:0000313" key="11">
    <source>
        <dbReference type="Proteomes" id="UP000237040"/>
    </source>
</evidence>
<dbReference type="SUPFAM" id="SSF88713">
    <property type="entry name" value="Glycoside hydrolase/deacetylase"/>
    <property type="match status" value="1"/>
</dbReference>
<organism evidence="9 10">
    <name type="scientific">Caldisericum exile</name>
    <dbReference type="NCBI Taxonomy" id="693075"/>
    <lineage>
        <taxon>Bacteria</taxon>
        <taxon>Pseudomonadati</taxon>
        <taxon>Caldisericota/Cryosericota group</taxon>
        <taxon>Caldisericota</taxon>
        <taxon>Caldisericia</taxon>
        <taxon>Caldisericales</taxon>
        <taxon>Caldisericaceae</taxon>
        <taxon>Caldisericum</taxon>
    </lineage>
</organism>
<dbReference type="InterPro" id="IPR004300">
    <property type="entry name" value="Glyco_hydro_57_N"/>
</dbReference>
<sequence>MKKGYLAIVLHTHLPFVKHPEEEFFIEENWLYEAITESYLPLLYNFYKLKNEGIHFRLTMSLTPPLSNMLLDDLLMNRFKRYINLRIALLEDLLKNEKDEKKRENFRFYLERLKTLYEFFRTTLKGNVINGFKDLQNEGFIDVITCTATHEILPLETHRKIQEVQVEVGVENYKRIFGRNPRGIWLGECAYAPPVSEILSKYGIEYTILDAHGLINAKPTAFYGISAPIVSKDGVAFFGRDPEASKQVWSAKEGYPGDFNYREFYKDIVYEIEENKVKKYIHPAGFKVDSGIKIHKITGNTGLDKKELYDRTKALEMVDTHAGNYMFNRERQIEYLSSIMDRKPIVVAPFDTELFGHWWFEGPEFLATLMRKIDKYSEVIETTTLSEYIDRYPVMQVSEPAISSWGDGGYFRVWLNDNTDWIYPHLSVIGKRMLNLAKQFEKPKSKLQERALNMCAKELLLAESSDWAFLITVGSAINYATEMQRFHINTFNKLYKEILEDKIDETFLSYLEKKDSIFPFLDYRIFKEKR</sequence>
<feature type="binding site" evidence="4">
    <location>
        <position position="240"/>
    </location>
    <ligand>
        <name>substrate</name>
    </ligand>
</feature>
<evidence type="ECO:0000313" key="9">
    <source>
        <dbReference type="EMBL" id="PMP84219.1"/>
    </source>
</evidence>
<evidence type="ECO:0000256" key="1">
    <source>
        <dbReference type="ARBA" id="ARBA00006821"/>
    </source>
</evidence>
<feature type="active site" description="Nucleophile" evidence="3">
    <location>
        <position position="188"/>
    </location>
</feature>
<evidence type="ECO:0000313" key="10">
    <source>
        <dbReference type="Proteomes" id="UP000236910"/>
    </source>
</evidence>
<feature type="binding site" evidence="4">
    <location>
        <position position="466"/>
    </location>
    <ligand>
        <name>substrate</name>
    </ligand>
</feature>
<comment type="caution">
    <text evidence="9">The sequence shown here is derived from an EMBL/GenBank/DDBJ whole genome shotgun (WGS) entry which is preliminary data.</text>
</comment>
<evidence type="ECO:0000256" key="3">
    <source>
        <dbReference type="PIRSR" id="PIRSR640042-1"/>
    </source>
</evidence>
<dbReference type="EMBL" id="PNIL01000030">
    <property type="protein sequence ID" value="PMP68027.1"/>
    <property type="molecule type" value="Genomic_DNA"/>
</dbReference>
<dbReference type="CDD" id="cd10792">
    <property type="entry name" value="GH57N_AmyC_like"/>
    <property type="match status" value="1"/>
</dbReference>
<dbReference type="Gene3D" id="3.20.110.10">
    <property type="entry name" value="Glycoside hydrolase 38, N terminal domain"/>
    <property type="match status" value="1"/>
</dbReference>
<dbReference type="GO" id="GO:0005576">
    <property type="term" value="C:extracellular region"/>
    <property type="evidence" value="ECO:0007669"/>
    <property type="project" value="TreeGrafter"/>
</dbReference>
<gene>
    <name evidence="9" type="ORF">C0175_00410</name>
    <name evidence="8" type="ORF">C0189_02230</name>
</gene>
<dbReference type="AlphaFoldDB" id="A0A2J6X9S0"/>
<dbReference type="Gene3D" id="1.20.1430.10">
    <property type="entry name" value="Families 57/38 glycoside transferase, middle domain"/>
    <property type="match status" value="1"/>
</dbReference>
<dbReference type="RefSeq" id="WP_424596539.1">
    <property type="nucleotide sequence ID" value="NZ_JBNATC010000002.1"/>
</dbReference>
<evidence type="ECO:0000256" key="2">
    <source>
        <dbReference type="ARBA" id="ARBA00023277"/>
    </source>
</evidence>
<dbReference type="Pfam" id="PF09210">
    <property type="entry name" value="BE_C"/>
    <property type="match status" value="1"/>
</dbReference>
<dbReference type="GO" id="GO:0030979">
    <property type="term" value="P:alpha-glucan biosynthetic process"/>
    <property type="evidence" value="ECO:0007669"/>
    <property type="project" value="InterPro"/>
</dbReference>
<comment type="similarity">
    <text evidence="1 5">Belongs to the glycosyl hydrolase 57 family.</text>
</comment>
<evidence type="ECO:0000313" key="8">
    <source>
        <dbReference type="EMBL" id="PMP68027.1"/>
    </source>
</evidence>
<evidence type="ECO:0000256" key="5">
    <source>
        <dbReference type="RuleBase" id="RU361196"/>
    </source>
</evidence>
<accession>A0A2J6X9S0</accession>
<dbReference type="EMBL" id="PNIX01000027">
    <property type="protein sequence ID" value="PMP84219.1"/>
    <property type="molecule type" value="Genomic_DNA"/>
</dbReference>
<dbReference type="InterPro" id="IPR027291">
    <property type="entry name" value="Glyco_hydro_38_N_sf"/>
</dbReference>
<feature type="domain" description="1,4-alpha-glucan branching enzyme C-terminal" evidence="7">
    <location>
        <begin position="425"/>
        <end position="526"/>
    </location>
</feature>
<dbReference type="Pfam" id="PF03065">
    <property type="entry name" value="Glyco_hydro_57"/>
    <property type="match status" value="1"/>
</dbReference>
<feature type="binding site" evidence="4">
    <location>
        <position position="405"/>
    </location>
    <ligand>
        <name>substrate</name>
    </ligand>
</feature>
<dbReference type="InterPro" id="IPR011330">
    <property type="entry name" value="Glyco_hydro/deAcase_b/a-brl"/>
</dbReference>
<dbReference type="InterPro" id="IPR015293">
    <property type="entry name" value="BE_C"/>
</dbReference>
<feature type="active site" description="Proton donor" evidence="3">
    <location>
        <position position="351"/>
    </location>
</feature>
<dbReference type="InterPro" id="IPR040042">
    <property type="entry name" value="Branching_enz_MT3115-like"/>
</dbReference>
<proteinExistence type="inferred from homology"/>
<dbReference type="PANTHER" id="PTHR41695:SF1">
    <property type="entry name" value="1,4-ALPHA-GLUCAN BRANCHING ENZYME TK1436"/>
    <property type="match status" value="1"/>
</dbReference>
<evidence type="ECO:0000259" key="6">
    <source>
        <dbReference type="Pfam" id="PF03065"/>
    </source>
</evidence>
<keyword evidence="2 5" id="KW-0119">Carbohydrate metabolism</keyword>
<dbReference type="Proteomes" id="UP000236910">
    <property type="component" value="Unassembled WGS sequence"/>
</dbReference>
<dbReference type="GO" id="GO:0003844">
    <property type="term" value="F:1,4-alpha-glucan branching enzyme activity"/>
    <property type="evidence" value="ECO:0007669"/>
    <property type="project" value="InterPro"/>
</dbReference>
<feature type="domain" description="Glycoside hydrolase family 57 N-terminal" evidence="6">
    <location>
        <begin position="7"/>
        <end position="394"/>
    </location>
</feature>
<evidence type="ECO:0000259" key="7">
    <source>
        <dbReference type="Pfam" id="PF09210"/>
    </source>
</evidence>
<dbReference type="Proteomes" id="UP000237040">
    <property type="component" value="Unassembled WGS sequence"/>
</dbReference>
<dbReference type="InterPro" id="IPR028995">
    <property type="entry name" value="Glyco_hydro_57/38_cen_sf"/>
</dbReference>
<dbReference type="SUPFAM" id="SSF88688">
    <property type="entry name" value="Families 57/38 glycoside transferase middle domain"/>
    <property type="match status" value="1"/>
</dbReference>
<evidence type="ECO:0000256" key="4">
    <source>
        <dbReference type="PIRSR" id="PIRSR640042-2"/>
    </source>
</evidence>
<dbReference type="PANTHER" id="PTHR41695">
    <property type="entry name" value="1,4-ALPHA-GLUCAN BRANCHING ENZYME RV3031-RELATED"/>
    <property type="match status" value="1"/>
</dbReference>
<feature type="binding site" evidence="4">
    <location>
        <position position="257"/>
    </location>
    <ligand>
        <name>substrate</name>
    </ligand>
</feature>
<dbReference type="InterPro" id="IPR037090">
    <property type="entry name" value="57_glycoside_trans_central"/>
</dbReference>